<feature type="transmembrane region" description="Helical" evidence="10">
    <location>
        <begin position="32"/>
        <end position="49"/>
    </location>
</feature>
<feature type="transmembrane region" description="Helical" evidence="10">
    <location>
        <begin position="378"/>
        <end position="399"/>
    </location>
</feature>
<keyword evidence="9 10" id="KW-0739">Sodium transport</keyword>
<evidence type="ECO:0000256" key="8">
    <source>
        <dbReference type="ARBA" id="ARBA00023136"/>
    </source>
</evidence>
<dbReference type="InterPro" id="IPR006153">
    <property type="entry name" value="Cation/H_exchanger_TM"/>
</dbReference>
<dbReference type="Gene3D" id="6.10.140.1330">
    <property type="match status" value="1"/>
</dbReference>
<comment type="subcellular location">
    <subcellularLocation>
        <location evidence="1 10">Cell membrane</location>
        <topology evidence="1 10">Multi-pass membrane protein</topology>
    </subcellularLocation>
</comment>
<evidence type="ECO:0000256" key="5">
    <source>
        <dbReference type="ARBA" id="ARBA00022989"/>
    </source>
</evidence>
<keyword evidence="2 10" id="KW-0813">Transport</keyword>
<dbReference type="NCBIfam" id="TIGR00831">
    <property type="entry name" value="a_cpa1"/>
    <property type="match status" value="1"/>
</dbReference>
<dbReference type="Pfam" id="PF00999">
    <property type="entry name" value="Na_H_Exchanger"/>
    <property type="match status" value="1"/>
</dbReference>
<evidence type="ECO:0000313" key="12">
    <source>
        <dbReference type="EMBL" id="NMH82220.1"/>
    </source>
</evidence>
<feature type="transmembrane region" description="Helical" evidence="10">
    <location>
        <begin position="151"/>
        <end position="170"/>
    </location>
</feature>
<sequence>MQDPHVLQVVVVVGCAVIGFTWLAGRLRITPPIVLLLGGVPLAFIPWTSDVVLEPTVVLLVFLPALLYWESLTTSLREIRSNLRVVVLSSVLLVLATAGLVAVTAHALLGLSWPLAWVLGAVVAPTDATAMAAVAGRMPRRTLTTLRAESLINDGTALVVFALAVSVATGEQVFSWASALGAFALSYVGGALAGLVVAWLAVRARKLVHAPLSEAAISLLTPFVAFLLAEELHASGVLAVVVCGLTLSQSGPRVIGARTRIQTEAFWRVTTFVLNGTLFVLVGLQLRGAVEGLSSTSVAGAAVQALLVAAVVIGTRLLWMNVTPYVIRAIDRRPQQRLRRVGFRQRQPMAWAGFRGGVSLAAALAVPQDVPGRDLIVLVTFGVILVTLVVQGLTLPAVLRWARLTDDGSEAREQALAERAATEAGLSALPAIAERLGIGPEIVERVRADYEDHLHVLADPTMPVEDPALAAERGQHADDQRLRAALIAEKRSAVVGLRDSRKIDDIVLRRLQSRLDAEEVRLSAPSADLE</sequence>
<keyword evidence="3 10" id="KW-1003">Cell membrane</keyword>
<evidence type="ECO:0000256" key="9">
    <source>
        <dbReference type="ARBA" id="ARBA00023201"/>
    </source>
</evidence>
<evidence type="ECO:0000256" key="4">
    <source>
        <dbReference type="ARBA" id="ARBA00022692"/>
    </source>
</evidence>
<feature type="transmembrane region" description="Helical" evidence="10">
    <location>
        <begin position="348"/>
        <end position="366"/>
    </location>
</feature>
<evidence type="ECO:0000256" key="6">
    <source>
        <dbReference type="ARBA" id="ARBA00023053"/>
    </source>
</evidence>
<feature type="transmembrane region" description="Helical" evidence="10">
    <location>
        <begin position="306"/>
        <end position="327"/>
    </location>
</feature>
<organism evidence="12 13">
    <name type="scientific">Pseudonocardia xinjiangensis</name>
    <dbReference type="NCBI Taxonomy" id="75289"/>
    <lineage>
        <taxon>Bacteria</taxon>
        <taxon>Bacillati</taxon>
        <taxon>Actinomycetota</taxon>
        <taxon>Actinomycetes</taxon>
        <taxon>Pseudonocardiales</taxon>
        <taxon>Pseudonocardiaceae</taxon>
        <taxon>Pseudonocardia</taxon>
    </lineage>
</organism>
<feature type="transmembrane region" description="Helical" evidence="10">
    <location>
        <begin position="85"/>
        <end position="109"/>
    </location>
</feature>
<dbReference type="Proteomes" id="UP001296706">
    <property type="component" value="Unassembled WGS sequence"/>
</dbReference>
<feature type="transmembrane region" description="Helical" evidence="10">
    <location>
        <begin position="266"/>
        <end position="286"/>
    </location>
</feature>
<evidence type="ECO:0000256" key="7">
    <source>
        <dbReference type="ARBA" id="ARBA00023065"/>
    </source>
</evidence>
<protein>
    <submittedName>
        <fullName evidence="12">Na+/H+ antiporter</fullName>
    </submittedName>
</protein>
<keyword evidence="4 10" id="KW-0812">Transmembrane</keyword>
<dbReference type="InterPro" id="IPR004705">
    <property type="entry name" value="Cation/H_exchanger_CPA1_bac"/>
</dbReference>
<feature type="transmembrane region" description="Helical" evidence="10">
    <location>
        <begin position="115"/>
        <end position="139"/>
    </location>
</feature>
<evidence type="ECO:0000313" key="13">
    <source>
        <dbReference type="Proteomes" id="UP001296706"/>
    </source>
</evidence>
<dbReference type="RefSeq" id="WP_169400232.1">
    <property type="nucleotide sequence ID" value="NZ_BAAAJH010000014.1"/>
</dbReference>
<comment type="similarity">
    <text evidence="10">Belongs to the monovalent cation:proton antiporter 1 (CPA1) transporter (TC 2.A.36) family.</text>
</comment>
<keyword evidence="5 10" id="KW-1133">Transmembrane helix</keyword>
<evidence type="ECO:0000256" key="1">
    <source>
        <dbReference type="ARBA" id="ARBA00004651"/>
    </source>
</evidence>
<feature type="domain" description="Cation/H+ exchanger transmembrane" evidence="11">
    <location>
        <begin position="18"/>
        <end position="401"/>
    </location>
</feature>
<feature type="transmembrane region" description="Helical" evidence="10">
    <location>
        <begin position="55"/>
        <end position="73"/>
    </location>
</feature>
<accession>A0ABX1RT11</accession>
<dbReference type="InterPro" id="IPR018422">
    <property type="entry name" value="Cation/H_exchanger_CPA1"/>
</dbReference>
<dbReference type="PANTHER" id="PTHR10110">
    <property type="entry name" value="SODIUM/HYDROGEN EXCHANGER"/>
    <property type="match status" value="1"/>
</dbReference>
<keyword evidence="6 10" id="KW-0915">Sodium</keyword>
<comment type="caution">
    <text evidence="12">The sequence shown here is derived from an EMBL/GenBank/DDBJ whole genome shotgun (WGS) entry which is preliminary data.</text>
</comment>
<gene>
    <name evidence="12" type="ORF">HF577_34675</name>
</gene>
<feature type="transmembrane region" description="Helical" evidence="10">
    <location>
        <begin position="235"/>
        <end position="254"/>
    </location>
</feature>
<keyword evidence="7 10" id="KW-0406">Ion transport</keyword>
<dbReference type="EMBL" id="JAAXKY010000208">
    <property type="protein sequence ID" value="NMH82220.1"/>
    <property type="molecule type" value="Genomic_DNA"/>
</dbReference>
<reference evidence="12 13" key="1">
    <citation type="submission" date="2020-04" db="EMBL/GenBank/DDBJ databases">
        <authorList>
            <person name="Klaysubun C."/>
            <person name="Duangmal K."/>
            <person name="Lipun K."/>
        </authorList>
    </citation>
    <scope>NUCLEOTIDE SEQUENCE [LARGE SCALE GENOMIC DNA]</scope>
    <source>
        <strain evidence="12 13">JCM 11839</strain>
    </source>
</reference>
<name>A0ABX1RT11_9PSEU</name>
<evidence type="ECO:0000256" key="10">
    <source>
        <dbReference type="RuleBase" id="RU366002"/>
    </source>
</evidence>
<evidence type="ECO:0000256" key="3">
    <source>
        <dbReference type="ARBA" id="ARBA00022475"/>
    </source>
</evidence>
<comment type="function">
    <text evidence="10">Na(+)/H(+) antiporter that extrudes sodium in exchange for external protons.</text>
</comment>
<evidence type="ECO:0000259" key="11">
    <source>
        <dbReference type="Pfam" id="PF00999"/>
    </source>
</evidence>
<keyword evidence="8 10" id="KW-0472">Membrane</keyword>
<evidence type="ECO:0000256" key="2">
    <source>
        <dbReference type="ARBA" id="ARBA00022448"/>
    </source>
</evidence>
<feature type="transmembrane region" description="Helical" evidence="10">
    <location>
        <begin position="212"/>
        <end position="229"/>
    </location>
</feature>
<feature type="transmembrane region" description="Helical" evidence="10">
    <location>
        <begin position="6"/>
        <end position="25"/>
    </location>
</feature>
<dbReference type="PANTHER" id="PTHR10110:SF86">
    <property type="entry name" value="SODIUM_HYDROGEN EXCHANGER 7"/>
    <property type="match status" value="1"/>
</dbReference>
<feature type="transmembrane region" description="Helical" evidence="10">
    <location>
        <begin position="176"/>
        <end position="200"/>
    </location>
</feature>
<keyword evidence="13" id="KW-1185">Reference proteome</keyword>
<keyword evidence="10" id="KW-0050">Antiport</keyword>
<proteinExistence type="inferred from homology"/>
<comment type="caution">
    <text evidence="10">Lacks conserved residue(s) required for the propagation of feature annotation.</text>
</comment>